<dbReference type="Proteomes" id="UP001302126">
    <property type="component" value="Unassembled WGS sequence"/>
</dbReference>
<dbReference type="EMBL" id="MU864384">
    <property type="protein sequence ID" value="KAK4188764.1"/>
    <property type="molecule type" value="Genomic_DNA"/>
</dbReference>
<evidence type="ECO:0000256" key="1">
    <source>
        <dbReference type="SAM" id="MobiDB-lite"/>
    </source>
</evidence>
<proteinExistence type="predicted"/>
<dbReference type="AlphaFoldDB" id="A0AAN6WV32"/>
<feature type="compositionally biased region" description="Low complexity" evidence="1">
    <location>
        <begin position="107"/>
        <end position="122"/>
    </location>
</feature>
<accession>A0AAN6WV32</accession>
<reference evidence="2" key="1">
    <citation type="journal article" date="2023" name="Mol. Phylogenet. Evol.">
        <title>Genome-scale phylogeny and comparative genomics of the fungal order Sordariales.</title>
        <authorList>
            <person name="Hensen N."/>
            <person name="Bonometti L."/>
            <person name="Westerberg I."/>
            <person name="Brannstrom I.O."/>
            <person name="Guillou S."/>
            <person name="Cros-Aarteil S."/>
            <person name="Calhoun S."/>
            <person name="Haridas S."/>
            <person name="Kuo A."/>
            <person name="Mondo S."/>
            <person name="Pangilinan J."/>
            <person name="Riley R."/>
            <person name="LaButti K."/>
            <person name="Andreopoulos B."/>
            <person name="Lipzen A."/>
            <person name="Chen C."/>
            <person name="Yan M."/>
            <person name="Daum C."/>
            <person name="Ng V."/>
            <person name="Clum A."/>
            <person name="Steindorff A."/>
            <person name="Ohm R.A."/>
            <person name="Martin F."/>
            <person name="Silar P."/>
            <person name="Natvig D.O."/>
            <person name="Lalanne C."/>
            <person name="Gautier V."/>
            <person name="Ament-Velasquez S.L."/>
            <person name="Kruys A."/>
            <person name="Hutchinson M.I."/>
            <person name="Powell A.J."/>
            <person name="Barry K."/>
            <person name="Miller A.N."/>
            <person name="Grigoriev I.V."/>
            <person name="Debuchy R."/>
            <person name="Gladieux P."/>
            <person name="Hiltunen Thoren M."/>
            <person name="Johannesson H."/>
        </authorList>
    </citation>
    <scope>NUCLEOTIDE SEQUENCE</scope>
    <source>
        <strain evidence="2">PSN309</strain>
    </source>
</reference>
<name>A0AAN6WV32_9PEZI</name>
<protein>
    <submittedName>
        <fullName evidence="2">Uncharacterized protein</fullName>
    </submittedName>
</protein>
<gene>
    <name evidence="2" type="ORF">QBC35DRAFT_473324</name>
</gene>
<organism evidence="2 3">
    <name type="scientific">Podospora australis</name>
    <dbReference type="NCBI Taxonomy" id="1536484"/>
    <lineage>
        <taxon>Eukaryota</taxon>
        <taxon>Fungi</taxon>
        <taxon>Dikarya</taxon>
        <taxon>Ascomycota</taxon>
        <taxon>Pezizomycotina</taxon>
        <taxon>Sordariomycetes</taxon>
        <taxon>Sordariomycetidae</taxon>
        <taxon>Sordariales</taxon>
        <taxon>Podosporaceae</taxon>
        <taxon>Podospora</taxon>
    </lineage>
</organism>
<reference evidence="2" key="2">
    <citation type="submission" date="2023-05" db="EMBL/GenBank/DDBJ databases">
        <authorList>
            <consortium name="Lawrence Berkeley National Laboratory"/>
            <person name="Steindorff A."/>
            <person name="Hensen N."/>
            <person name="Bonometti L."/>
            <person name="Westerberg I."/>
            <person name="Brannstrom I.O."/>
            <person name="Guillou S."/>
            <person name="Cros-Aarteil S."/>
            <person name="Calhoun S."/>
            <person name="Haridas S."/>
            <person name="Kuo A."/>
            <person name="Mondo S."/>
            <person name="Pangilinan J."/>
            <person name="Riley R."/>
            <person name="Labutti K."/>
            <person name="Andreopoulos B."/>
            <person name="Lipzen A."/>
            <person name="Chen C."/>
            <person name="Yanf M."/>
            <person name="Daum C."/>
            <person name="Ng V."/>
            <person name="Clum A."/>
            <person name="Ohm R."/>
            <person name="Martin F."/>
            <person name="Silar P."/>
            <person name="Natvig D."/>
            <person name="Lalanne C."/>
            <person name="Gautier V."/>
            <person name="Ament-Velasquez S.L."/>
            <person name="Kruys A."/>
            <person name="Hutchinson M.I."/>
            <person name="Powell A.J."/>
            <person name="Barry K."/>
            <person name="Miller A.N."/>
            <person name="Grigoriev I.V."/>
            <person name="Debuchy R."/>
            <person name="Gladieux P."/>
            <person name="Thoren M.H."/>
            <person name="Johannesson H."/>
        </authorList>
    </citation>
    <scope>NUCLEOTIDE SEQUENCE</scope>
    <source>
        <strain evidence="2">PSN309</strain>
    </source>
</reference>
<keyword evidence="3" id="KW-1185">Reference proteome</keyword>
<evidence type="ECO:0000313" key="2">
    <source>
        <dbReference type="EMBL" id="KAK4188764.1"/>
    </source>
</evidence>
<sequence length="265" mass="28173">MAWLLSRYKHSSSVAKISRCKFKPVPVTTHIPRRSSTSITNTVTVDSSRQKSRCLFSAFKSKKKEEVSMSHCQYYTTTTSGGMPQVFSQQQDSHHHHHRPHHRRQESQQGSQQQQPQQCQQQAVCPYQHNHHQMYPAQNTPGVTILCSLGPHVNMTVSVGRNTNQGMMPCTCGGGAQMQMIAPCNGSYNMGQSSLAIASSAGAAAGAAAGAEIGGRAGAIAGAAAGAEAGINATGLGHPQLMSSTCVGGTQGGFHGAPCQHHHHH</sequence>
<comment type="caution">
    <text evidence="2">The sequence shown here is derived from an EMBL/GenBank/DDBJ whole genome shotgun (WGS) entry which is preliminary data.</text>
</comment>
<feature type="compositionally biased region" description="Basic residues" evidence="1">
    <location>
        <begin position="94"/>
        <end position="104"/>
    </location>
</feature>
<evidence type="ECO:0000313" key="3">
    <source>
        <dbReference type="Proteomes" id="UP001302126"/>
    </source>
</evidence>
<feature type="region of interest" description="Disordered" evidence="1">
    <location>
        <begin position="83"/>
        <end position="123"/>
    </location>
</feature>